<keyword evidence="2" id="KW-0472">Membrane</keyword>
<reference evidence="3" key="1">
    <citation type="journal article" date="2014" name="Front. Microbiol.">
        <title>High frequency of phylogenetically diverse reductive dehalogenase-homologous genes in deep subseafloor sedimentary metagenomes.</title>
        <authorList>
            <person name="Kawai M."/>
            <person name="Futagami T."/>
            <person name="Toyoda A."/>
            <person name="Takaki Y."/>
            <person name="Nishi S."/>
            <person name="Hori S."/>
            <person name="Arai W."/>
            <person name="Tsubouchi T."/>
            <person name="Morono Y."/>
            <person name="Uchiyama I."/>
            <person name="Ito T."/>
            <person name="Fujiyama A."/>
            <person name="Inagaki F."/>
            <person name="Takami H."/>
        </authorList>
    </citation>
    <scope>NUCLEOTIDE SEQUENCE</scope>
    <source>
        <strain evidence="3">Expedition CK06-06</strain>
    </source>
</reference>
<evidence type="ECO:0000256" key="2">
    <source>
        <dbReference type="SAM" id="Phobius"/>
    </source>
</evidence>
<dbReference type="EMBL" id="BART01026919">
    <property type="protein sequence ID" value="GAH02644.1"/>
    <property type="molecule type" value="Genomic_DNA"/>
</dbReference>
<dbReference type="GO" id="GO:0009234">
    <property type="term" value="P:menaquinone biosynthetic process"/>
    <property type="evidence" value="ECO:0007669"/>
    <property type="project" value="TreeGrafter"/>
</dbReference>
<evidence type="ECO:0000256" key="1">
    <source>
        <dbReference type="ARBA" id="ARBA00022679"/>
    </source>
</evidence>
<dbReference type="InterPro" id="IPR026046">
    <property type="entry name" value="UBIAD1"/>
</dbReference>
<dbReference type="GO" id="GO:0004659">
    <property type="term" value="F:prenyltransferase activity"/>
    <property type="evidence" value="ECO:0007669"/>
    <property type="project" value="InterPro"/>
</dbReference>
<name>X1DC61_9ZZZZ</name>
<comment type="caution">
    <text evidence="3">The sequence shown here is derived from an EMBL/GenBank/DDBJ whole genome shotgun (WGS) entry which is preliminary data.</text>
</comment>
<feature type="non-terminal residue" evidence="3">
    <location>
        <position position="82"/>
    </location>
</feature>
<accession>X1DC61</accession>
<keyword evidence="2" id="KW-1133">Transmembrane helix</keyword>
<dbReference type="PANTHER" id="PTHR13929">
    <property type="entry name" value="1,4-DIHYDROXY-2-NAPHTHOATE OCTAPRENYLTRANSFERASE"/>
    <property type="match status" value="1"/>
</dbReference>
<protein>
    <recommendedName>
        <fullName evidence="4">1,4-dihydroxy-2-naphthoate octaprenyltransferase</fullName>
    </recommendedName>
</protein>
<feature type="transmembrane region" description="Helical" evidence="2">
    <location>
        <begin position="21"/>
        <end position="42"/>
    </location>
</feature>
<keyword evidence="2" id="KW-0812">Transmembrane</keyword>
<organism evidence="3">
    <name type="scientific">marine sediment metagenome</name>
    <dbReference type="NCBI Taxonomy" id="412755"/>
    <lineage>
        <taxon>unclassified sequences</taxon>
        <taxon>metagenomes</taxon>
        <taxon>ecological metagenomes</taxon>
    </lineage>
</organism>
<dbReference type="PANTHER" id="PTHR13929:SF0">
    <property type="entry name" value="UBIA PRENYLTRANSFERASE DOMAIN-CONTAINING PROTEIN 1"/>
    <property type="match status" value="1"/>
</dbReference>
<feature type="transmembrane region" description="Helical" evidence="2">
    <location>
        <begin position="48"/>
        <end position="68"/>
    </location>
</feature>
<keyword evidence="1" id="KW-0808">Transferase</keyword>
<evidence type="ECO:0008006" key="4">
    <source>
        <dbReference type="Google" id="ProtNLM"/>
    </source>
</evidence>
<dbReference type="AlphaFoldDB" id="X1DC61"/>
<dbReference type="GO" id="GO:0042371">
    <property type="term" value="P:vitamin K biosynthetic process"/>
    <property type="evidence" value="ECO:0007669"/>
    <property type="project" value="TreeGrafter"/>
</dbReference>
<gene>
    <name evidence="3" type="ORF">S01H4_47863</name>
</gene>
<sequence length="82" mass="9235">MIETKQEQLSLFKKWLTAVRPWALPASTMPVIFGTSLAVVFGNAPFDIFRFLLALLAMVILHSAANMMSDVFDFKRGLDKMV</sequence>
<evidence type="ECO:0000313" key="3">
    <source>
        <dbReference type="EMBL" id="GAH02644.1"/>
    </source>
</evidence>
<proteinExistence type="predicted"/>